<name>A0A2D0JN01_9GAMM</name>
<dbReference type="Proteomes" id="UP000221980">
    <property type="component" value="Unassembled WGS sequence"/>
</dbReference>
<evidence type="ECO:0000313" key="2">
    <source>
        <dbReference type="EMBL" id="PHM47707.1"/>
    </source>
</evidence>
<dbReference type="EMBL" id="NITZ01000016">
    <property type="protein sequence ID" value="PHM47707.1"/>
    <property type="molecule type" value="Genomic_DNA"/>
</dbReference>
<organism evidence="2 3">
    <name type="scientific">Xenorhabdus miraniensis</name>
    <dbReference type="NCBI Taxonomy" id="351674"/>
    <lineage>
        <taxon>Bacteria</taxon>
        <taxon>Pseudomonadati</taxon>
        <taxon>Pseudomonadota</taxon>
        <taxon>Gammaproteobacteria</taxon>
        <taxon>Enterobacterales</taxon>
        <taxon>Morganellaceae</taxon>
        <taxon>Xenorhabdus</taxon>
    </lineage>
</organism>
<evidence type="ECO:0000313" key="3">
    <source>
        <dbReference type="Proteomes" id="UP000221980"/>
    </source>
</evidence>
<keyword evidence="1" id="KW-1133">Transmembrane helix</keyword>
<reference evidence="2 3" key="1">
    <citation type="journal article" date="2017" name="Nat. Microbiol.">
        <title>Natural product diversity associated with the nematode symbionts Photorhabdus and Xenorhabdus.</title>
        <authorList>
            <person name="Tobias N.J."/>
            <person name="Wolff H."/>
            <person name="Djahanschiri B."/>
            <person name="Grundmann F."/>
            <person name="Kronenwerth M."/>
            <person name="Shi Y.M."/>
            <person name="Simonyi S."/>
            <person name="Grun P."/>
            <person name="Shapiro-Ilan D."/>
            <person name="Pidot S.J."/>
            <person name="Stinear T.P."/>
            <person name="Ebersberger I."/>
            <person name="Bode H.B."/>
        </authorList>
    </citation>
    <scope>NUCLEOTIDE SEQUENCE [LARGE SCALE GENOMIC DNA]</scope>
    <source>
        <strain evidence="2 3">DSM 17902</strain>
    </source>
</reference>
<feature type="transmembrane region" description="Helical" evidence="1">
    <location>
        <begin position="34"/>
        <end position="53"/>
    </location>
</feature>
<evidence type="ECO:0000256" key="1">
    <source>
        <dbReference type="SAM" id="Phobius"/>
    </source>
</evidence>
<dbReference type="AlphaFoldDB" id="A0A2D0JN01"/>
<sequence>MLGNIMSNNYSCFGFHSTIGFFDSPTILRSHLDMLSLSILLFLHLYIIGFIYFNTLECKLIK</sequence>
<proteinExistence type="predicted"/>
<accession>A0A2D0JN01</accession>
<keyword evidence="1" id="KW-0472">Membrane</keyword>
<keyword evidence="3" id="KW-1185">Reference proteome</keyword>
<keyword evidence="1" id="KW-0812">Transmembrane</keyword>
<comment type="caution">
    <text evidence="2">The sequence shown here is derived from an EMBL/GenBank/DDBJ whole genome shotgun (WGS) entry which is preliminary data.</text>
</comment>
<protein>
    <submittedName>
        <fullName evidence="2">Uncharacterized protein</fullName>
    </submittedName>
</protein>
<gene>
    <name evidence="2" type="ORF">Xmir_03038</name>
</gene>